<keyword evidence="2" id="KW-0808">Transferase</keyword>
<organism evidence="2 3">
    <name type="scientific">Maridesulfovibrio ferrireducens</name>
    <dbReference type="NCBI Taxonomy" id="246191"/>
    <lineage>
        <taxon>Bacteria</taxon>
        <taxon>Pseudomonadati</taxon>
        <taxon>Thermodesulfobacteriota</taxon>
        <taxon>Desulfovibrionia</taxon>
        <taxon>Desulfovibrionales</taxon>
        <taxon>Desulfovibrionaceae</taxon>
        <taxon>Maridesulfovibrio</taxon>
    </lineage>
</organism>
<accession>A0A1G9HUR8</accession>
<dbReference type="OrthoDB" id="267270at2"/>
<dbReference type="PANTHER" id="PTHR12526:SF630">
    <property type="entry name" value="GLYCOSYLTRANSFERASE"/>
    <property type="match status" value="1"/>
</dbReference>
<name>A0A1G9HUR8_9BACT</name>
<proteinExistence type="predicted"/>
<keyword evidence="3" id="KW-1185">Reference proteome</keyword>
<dbReference type="PANTHER" id="PTHR12526">
    <property type="entry name" value="GLYCOSYLTRANSFERASE"/>
    <property type="match status" value="1"/>
</dbReference>
<dbReference type="RefSeq" id="WP_092161221.1">
    <property type="nucleotide sequence ID" value="NZ_FNGA01000003.1"/>
</dbReference>
<gene>
    <name evidence="2" type="ORF">SAMN05660337_2317</name>
</gene>
<protein>
    <submittedName>
        <fullName evidence="2">Glycosyltransferase involved in cell wall bisynthesis</fullName>
    </submittedName>
</protein>
<dbReference type="Gene3D" id="3.40.50.2000">
    <property type="entry name" value="Glycogen Phosphorylase B"/>
    <property type="match status" value="2"/>
</dbReference>
<dbReference type="GO" id="GO:0016757">
    <property type="term" value="F:glycosyltransferase activity"/>
    <property type="evidence" value="ECO:0007669"/>
    <property type="project" value="InterPro"/>
</dbReference>
<feature type="domain" description="Glycosyl transferase family 1" evidence="1">
    <location>
        <begin position="232"/>
        <end position="394"/>
    </location>
</feature>
<reference evidence="3" key="1">
    <citation type="submission" date="2016-10" db="EMBL/GenBank/DDBJ databases">
        <authorList>
            <person name="Varghese N."/>
            <person name="Submissions S."/>
        </authorList>
    </citation>
    <scope>NUCLEOTIDE SEQUENCE [LARGE SCALE GENOMIC DNA]</scope>
    <source>
        <strain evidence="3">DSM 16995</strain>
    </source>
</reference>
<evidence type="ECO:0000259" key="1">
    <source>
        <dbReference type="Pfam" id="PF00534"/>
    </source>
</evidence>
<dbReference type="SUPFAM" id="SSF53756">
    <property type="entry name" value="UDP-Glycosyltransferase/glycogen phosphorylase"/>
    <property type="match status" value="1"/>
</dbReference>
<dbReference type="Pfam" id="PF00534">
    <property type="entry name" value="Glycos_transf_1"/>
    <property type="match status" value="1"/>
</dbReference>
<dbReference type="EMBL" id="FNGA01000003">
    <property type="protein sequence ID" value="SDL16575.1"/>
    <property type="molecule type" value="Genomic_DNA"/>
</dbReference>
<dbReference type="AlphaFoldDB" id="A0A1G9HUR8"/>
<dbReference type="InterPro" id="IPR001296">
    <property type="entry name" value="Glyco_trans_1"/>
</dbReference>
<sequence>MINENQPVLAMILKGYPRISETFISNEIRLLEKRGVKIHIISMRKPREDFTHKSISEIKAKVSYLPSTLEGCLEELFGSTNHDAGLKDPRYGSDQEFTQRIDKIWENFRETGSEASFKHMLQAEYIVEKILPGSDIFHIHAHFAHSPTSVARNASKLSGLPFSFTAHAKDIYTQAPEKITAKISEAKFAVTCTGYNCKYLEEIAPEGKPIHKVYHGIDLRLFTSDKEYSTSAPYEIFTVARFTPKKGLPTVFKALKTLADRGIDFAYKIVGDGDDRDSTLALIEELGLSDRCTWVGTKPHEEVLELYRTADLFALGCEIAENGDRDGIPNVLAESMAMSVPVVATTVSGIPELVENGKTGILVEPGDYLAMADAMEKILTDQDLRQVMIPAAKKKVHDIFDNRYWINILADVYELYGIKASD</sequence>
<evidence type="ECO:0000313" key="2">
    <source>
        <dbReference type="EMBL" id="SDL16575.1"/>
    </source>
</evidence>
<evidence type="ECO:0000313" key="3">
    <source>
        <dbReference type="Proteomes" id="UP000199053"/>
    </source>
</evidence>
<dbReference type="Proteomes" id="UP000199053">
    <property type="component" value="Unassembled WGS sequence"/>
</dbReference>
<dbReference type="STRING" id="246191.SAMN05660337_2317"/>